<feature type="compositionally biased region" description="Gly residues" evidence="8">
    <location>
        <begin position="372"/>
        <end position="388"/>
    </location>
</feature>
<dbReference type="GO" id="GO:0005634">
    <property type="term" value="C:nucleus"/>
    <property type="evidence" value="ECO:0007669"/>
    <property type="project" value="TreeGrafter"/>
</dbReference>
<feature type="compositionally biased region" description="Low complexity" evidence="8">
    <location>
        <begin position="68"/>
        <end position="77"/>
    </location>
</feature>
<feature type="region of interest" description="Disordered" evidence="8">
    <location>
        <begin position="823"/>
        <end position="842"/>
    </location>
</feature>
<sequence length="856" mass="84328">MDVTGCDEDLPLWHTNPLTGTQRASWNPRTVTSSTDEADEHDDSEVPAGLDISPIGHADSPFSMRGGAAHQAATASAHRGGDGDSPMRPWGSAPDALRLQPADARLRSSADSAPGGGGGGAACPWQPALAEISPMPAKQGVRLFFSPGVPSAQRGAPATPMPMSLSTGGFGSCAAPQRSPLPPPRFAPPPTPAAAAAAVAAAKGAVVSDESTLLDISQATEADSFMSQDDNGVDHGGAGAAQAVQELRLGSPCGSSGGAAALSPLLPPAAAPMHGGAFMPAASAAHAHWLSSTLLPPPPPVWEAPSPQCERSSSGGSGGGVLGSLTPFLRRHGRPGPFAAGSGSNISPPPPPSFGAASVRDGAAQATPCVLRGGGGGRAATPDGGSGGLLLPPPPMASFFQAARAETPHKGGGGGSGSAAMPSNYKPLRAAAAAPCAPHAPHARRAGGRGGARLDRNDSLQQSKVLATASEGMVNGGGGGGSGGADCGGGGAPQPVSFVAEFVNLGVVGAGAFAVVLRARWRRDGRVYAVKRGRAALRGRRDRDAGLGEARALRAVAGCAHVVRFVRAWQEDRILHVQMELCELGSLQDVLDGLRAACGGGGSTGGGSGGGGSGTGTFLGGGSGGGGSGSVSFLGSSGGSGVFPEGGGGSGGGAWPVPDASVWKVARDVGVALRAIHAAAIVHGDIKPANVLLSASGRLKVGDFGVAGGAGDGEAEGDWCYRAPELNGAASPRADMFSLGITLYELATGARLPDGGATWHALREGAPPPLPRGGSSAALAAAVAALMAPDAAARPTAAQLLSHADVAAAGDVPDPFLMAEARRRGLPADLPPPPSRSASYDAAYDSPSFRAATAAL</sequence>
<name>A0A836CD54_9STRA</name>
<dbReference type="Proteomes" id="UP000664859">
    <property type="component" value="Unassembled WGS sequence"/>
</dbReference>
<evidence type="ECO:0000256" key="5">
    <source>
        <dbReference type="ARBA" id="ARBA00023193"/>
    </source>
</evidence>
<evidence type="ECO:0000313" key="11">
    <source>
        <dbReference type="Proteomes" id="UP000664859"/>
    </source>
</evidence>
<dbReference type="InterPro" id="IPR011009">
    <property type="entry name" value="Kinase-like_dom_sf"/>
</dbReference>
<dbReference type="PANTHER" id="PTHR11042">
    <property type="entry name" value="EUKARYOTIC TRANSLATION INITIATION FACTOR 2-ALPHA KINASE EIF2-ALPHA KINASE -RELATED"/>
    <property type="match status" value="1"/>
</dbReference>
<dbReference type="InterPro" id="IPR017441">
    <property type="entry name" value="Protein_kinase_ATP_BS"/>
</dbReference>
<evidence type="ECO:0000256" key="3">
    <source>
        <dbReference type="ARBA" id="ARBA00022777"/>
    </source>
</evidence>
<feature type="compositionally biased region" description="Acidic residues" evidence="8">
    <location>
        <begin position="36"/>
        <end position="45"/>
    </location>
</feature>
<dbReference type="PANTHER" id="PTHR11042:SF190">
    <property type="entry name" value="MITOSIS INHIBITOR PROTEIN KINASE MIK1"/>
    <property type="match status" value="1"/>
</dbReference>
<dbReference type="Pfam" id="PF00069">
    <property type="entry name" value="Pkinase"/>
    <property type="match status" value="2"/>
</dbReference>
<dbReference type="AlphaFoldDB" id="A0A836CD54"/>
<keyword evidence="1" id="KW-0808">Transferase</keyword>
<feature type="compositionally biased region" description="Polar residues" evidence="8">
    <location>
        <begin position="16"/>
        <end position="35"/>
    </location>
</feature>
<comment type="caution">
    <text evidence="10">The sequence shown here is derived from an EMBL/GenBank/DDBJ whole genome shotgun (WGS) entry which is preliminary data.</text>
</comment>
<dbReference type="PROSITE" id="PS50011">
    <property type="entry name" value="PROTEIN_KINASE_DOM"/>
    <property type="match status" value="1"/>
</dbReference>
<accession>A0A836CD54</accession>
<dbReference type="PROSITE" id="PS00107">
    <property type="entry name" value="PROTEIN_KINASE_ATP"/>
    <property type="match status" value="1"/>
</dbReference>
<dbReference type="PROSITE" id="PS00108">
    <property type="entry name" value="PROTEIN_KINASE_ST"/>
    <property type="match status" value="1"/>
</dbReference>
<dbReference type="GO" id="GO:0005524">
    <property type="term" value="F:ATP binding"/>
    <property type="evidence" value="ECO:0007669"/>
    <property type="project" value="UniProtKB-UniRule"/>
</dbReference>
<dbReference type="InterPro" id="IPR050339">
    <property type="entry name" value="CC_SR_Kinase"/>
</dbReference>
<dbReference type="InterPro" id="IPR008271">
    <property type="entry name" value="Ser/Thr_kinase_AS"/>
</dbReference>
<keyword evidence="2 7" id="KW-0547">Nucleotide-binding</keyword>
<dbReference type="EMBL" id="JAFCMP010000334">
    <property type="protein sequence ID" value="KAG5181302.1"/>
    <property type="molecule type" value="Genomic_DNA"/>
</dbReference>
<gene>
    <name evidence="10" type="ORF">JKP88DRAFT_273386</name>
</gene>
<dbReference type="GO" id="GO:0017148">
    <property type="term" value="P:negative regulation of translation"/>
    <property type="evidence" value="ECO:0007669"/>
    <property type="project" value="UniProtKB-KW"/>
</dbReference>
<proteinExistence type="inferred from homology"/>
<reference evidence="10" key="1">
    <citation type="submission" date="2021-02" db="EMBL/GenBank/DDBJ databases">
        <title>First Annotated Genome of the Yellow-green Alga Tribonema minus.</title>
        <authorList>
            <person name="Mahan K.M."/>
        </authorList>
    </citation>
    <scope>NUCLEOTIDE SEQUENCE</scope>
    <source>
        <strain evidence="10">UTEX B ZZ1240</strain>
    </source>
</reference>
<organism evidence="10 11">
    <name type="scientific">Tribonema minus</name>
    <dbReference type="NCBI Taxonomy" id="303371"/>
    <lineage>
        <taxon>Eukaryota</taxon>
        <taxon>Sar</taxon>
        <taxon>Stramenopiles</taxon>
        <taxon>Ochrophyta</taxon>
        <taxon>PX clade</taxon>
        <taxon>Xanthophyceae</taxon>
        <taxon>Tribonematales</taxon>
        <taxon>Tribonemataceae</taxon>
        <taxon>Tribonema</taxon>
    </lineage>
</organism>
<dbReference type="OrthoDB" id="5337378at2759"/>
<feature type="domain" description="Protein kinase" evidence="9">
    <location>
        <begin position="502"/>
        <end position="817"/>
    </location>
</feature>
<evidence type="ECO:0000256" key="8">
    <source>
        <dbReference type="SAM" id="MobiDB-lite"/>
    </source>
</evidence>
<feature type="region of interest" description="Disordered" evidence="8">
    <location>
        <begin position="299"/>
        <end position="388"/>
    </location>
</feature>
<dbReference type="Gene3D" id="1.10.510.10">
    <property type="entry name" value="Transferase(Phosphotransferase) domain 1"/>
    <property type="match status" value="1"/>
</dbReference>
<evidence type="ECO:0000256" key="4">
    <source>
        <dbReference type="ARBA" id="ARBA00022840"/>
    </source>
</evidence>
<keyword evidence="3" id="KW-0418">Kinase</keyword>
<dbReference type="InterPro" id="IPR000719">
    <property type="entry name" value="Prot_kinase_dom"/>
</dbReference>
<comment type="similarity">
    <text evidence="6">Belongs to the protein kinase superfamily. Ser/Thr protein kinase family. GCN2 subfamily.</text>
</comment>
<evidence type="ECO:0000256" key="7">
    <source>
        <dbReference type="PROSITE-ProRule" id="PRU10141"/>
    </source>
</evidence>
<evidence type="ECO:0000256" key="1">
    <source>
        <dbReference type="ARBA" id="ARBA00022679"/>
    </source>
</evidence>
<evidence type="ECO:0000256" key="6">
    <source>
        <dbReference type="ARBA" id="ARBA00037982"/>
    </source>
</evidence>
<keyword evidence="11" id="KW-1185">Reference proteome</keyword>
<dbReference type="Gene3D" id="3.30.200.20">
    <property type="entry name" value="Phosphorylase Kinase, domain 1"/>
    <property type="match status" value="1"/>
</dbReference>
<dbReference type="GO" id="GO:0005737">
    <property type="term" value="C:cytoplasm"/>
    <property type="evidence" value="ECO:0007669"/>
    <property type="project" value="TreeGrafter"/>
</dbReference>
<evidence type="ECO:0000256" key="2">
    <source>
        <dbReference type="ARBA" id="ARBA00022741"/>
    </source>
</evidence>
<feature type="binding site" evidence="7">
    <location>
        <position position="531"/>
    </location>
    <ligand>
        <name>ATP</name>
        <dbReference type="ChEBI" id="CHEBI:30616"/>
    </ligand>
</feature>
<protein>
    <recommendedName>
        <fullName evidence="9">Protein kinase domain-containing protein</fullName>
    </recommendedName>
</protein>
<evidence type="ECO:0000259" key="9">
    <source>
        <dbReference type="PROSITE" id="PS50011"/>
    </source>
</evidence>
<dbReference type="SUPFAM" id="SSF56112">
    <property type="entry name" value="Protein kinase-like (PK-like)"/>
    <property type="match status" value="1"/>
</dbReference>
<keyword evidence="5" id="KW-0652">Protein synthesis inhibitor</keyword>
<dbReference type="SMART" id="SM00220">
    <property type="entry name" value="S_TKc"/>
    <property type="match status" value="1"/>
</dbReference>
<keyword evidence="4 7" id="KW-0067">ATP-binding</keyword>
<feature type="region of interest" description="Disordered" evidence="8">
    <location>
        <begin position="1"/>
        <end position="95"/>
    </location>
</feature>
<dbReference type="GO" id="GO:0004672">
    <property type="term" value="F:protein kinase activity"/>
    <property type="evidence" value="ECO:0007669"/>
    <property type="project" value="InterPro"/>
</dbReference>
<feature type="compositionally biased region" description="Acidic residues" evidence="8">
    <location>
        <begin position="1"/>
        <end position="10"/>
    </location>
</feature>
<evidence type="ECO:0000313" key="10">
    <source>
        <dbReference type="EMBL" id="KAG5181302.1"/>
    </source>
</evidence>